<keyword evidence="2" id="KW-1185">Reference proteome</keyword>
<sequence length="69" mass="7861">MLTSNTKGGSGCLGKTMIIAFGNIDLCESFCEYELRVYEFIERGTVLRPEAVELPTWQSTYSRFLLQFV</sequence>
<accession>A0ACB8ZZT2</accession>
<proteinExistence type="predicted"/>
<evidence type="ECO:0000313" key="2">
    <source>
        <dbReference type="Proteomes" id="UP001055879"/>
    </source>
</evidence>
<organism evidence="1 2">
    <name type="scientific">Arctium lappa</name>
    <name type="common">Greater burdock</name>
    <name type="synonym">Lappa major</name>
    <dbReference type="NCBI Taxonomy" id="4217"/>
    <lineage>
        <taxon>Eukaryota</taxon>
        <taxon>Viridiplantae</taxon>
        <taxon>Streptophyta</taxon>
        <taxon>Embryophyta</taxon>
        <taxon>Tracheophyta</taxon>
        <taxon>Spermatophyta</taxon>
        <taxon>Magnoliopsida</taxon>
        <taxon>eudicotyledons</taxon>
        <taxon>Gunneridae</taxon>
        <taxon>Pentapetalae</taxon>
        <taxon>asterids</taxon>
        <taxon>campanulids</taxon>
        <taxon>Asterales</taxon>
        <taxon>Asteraceae</taxon>
        <taxon>Carduoideae</taxon>
        <taxon>Cardueae</taxon>
        <taxon>Arctiinae</taxon>
        <taxon>Arctium</taxon>
    </lineage>
</organism>
<dbReference type="Proteomes" id="UP001055879">
    <property type="component" value="Linkage Group LG09"/>
</dbReference>
<name>A0ACB8ZZT2_ARCLA</name>
<protein>
    <submittedName>
        <fullName evidence="1">Uncharacterized protein</fullName>
    </submittedName>
</protein>
<evidence type="ECO:0000313" key="1">
    <source>
        <dbReference type="EMBL" id="KAI3703153.1"/>
    </source>
</evidence>
<reference evidence="2" key="1">
    <citation type="journal article" date="2022" name="Mol. Ecol. Resour.">
        <title>The genomes of chicory, endive, great burdock and yacon provide insights into Asteraceae palaeo-polyploidization history and plant inulin production.</title>
        <authorList>
            <person name="Fan W."/>
            <person name="Wang S."/>
            <person name="Wang H."/>
            <person name="Wang A."/>
            <person name="Jiang F."/>
            <person name="Liu H."/>
            <person name="Zhao H."/>
            <person name="Xu D."/>
            <person name="Zhang Y."/>
        </authorList>
    </citation>
    <scope>NUCLEOTIDE SEQUENCE [LARGE SCALE GENOMIC DNA]</scope>
    <source>
        <strain evidence="2">cv. Niubang</strain>
    </source>
</reference>
<comment type="caution">
    <text evidence="1">The sequence shown here is derived from an EMBL/GenBank/DDBJ whole genome shotgun (WGS) entry which is preliminary data.</text>
</comment>
<reference evidence="1 2" key="2">
    <citation type="journal article" date="2022" name="Mol. Ecol. Resour.">
        <title>The genomes of chicory, endive, great burdock and yacon provide insights into Asteraceae paleo-polyploidization history and plant inulin production.</title>
        <authorList>
            <person name="Fan W."/>
            <person name="Wang S."/>
            <person name="Wang H."/>
            <person name="Wang A."/>
            <person name="Jiang F."/>
            <person name="Liu H."/>
            <person name="Zhao H."/>
            <person name="Xu D."/>
            <person name="Zhang Y."/>
        </authorList>
    </citation>
    <scope>NUCLEOTIDE SEQUENCE [LARGE SCALE GENOMIC DNA]</scope>
    <source>
        <strain evidence="2">cv. Niubang</strain>
    </source>
</reference>
<dbReference type="EMBL" id="CM042055">
    <property type="protein sequence ID" value="KAI3703153.1"/>
    <property type="molecule type" value="Genomic_DNA"/>
</dbReference>
<gene>
    <name evidence="1" type="ORF">L6452_28909</name>
</gene>